<dbReference type="GO" id="GO:0061630">
    <property type="term" value="F:ubiquitin protein ligase activity"/>
    <property type="evidence" value="ECO:0007669"/>
    <property type="project" value="InterPro"/>
</dbReference>
<dbReference type="GO" id="GO:0042428">
    <property type="term" value="P:serotonin metabolic process"/>
    <property type="evidence" value="ECO:0007669"/>
    <property type="project" value="TreeGrafter"/>
</dbReference>
<dbReference type="GO" id="GO:0042415">
    <property type="term" value="P:norepinephrine metabolic process"/>
    <property type="evidence" value="ECO:0007669"/>
    <property type="project" value="TreeGrafter"/>
</dbReference>
<accession>A0A9P0IE19</accession>
<reference evidence="1" key="1">
    <citation type="submission" date="2022-02" db="EMBL/GenBank/DDBJ databases">
        <authorList>
            <person name="King R."/>
        </authorList>
    </citation>
    <scope>NUCLEOTIDE SEQUENCE</scope>
</reference>
<gene>
    <name evidence="1" type="ORF">SPLIT_LOCUS8825</name>
</gene>
<dbReference type="InterPro" id="IPR033263">
    <property type="entry name" value="RNF180"/>
</dbReference>
<evidence type="ECO:0000313" key="2">
    <source>
        <dbReference type="Proteomes" id="UP001153321"/>
    </source>
</evidence>
<dbReference type="AlphaFoldDB" id="A0A9P0IE19"/>
<name>A0A9P0IE19_SPOLI</name>
<dbReference type="GO" id="GO:0000209">
    <property type="term" value="P:protein polyubiquitination"/>
    <property type="evidence" value="ECO:0007669"/>
    <property type="project" value="InterPro"/>
</dbReference>
<dbReference type="PANTHER" id="PTHR46717:SF1">
    <property type="entry name" value="E3 UBIQUITIN-PROTEIN LIGASE RNF180"/>
    <property type="match status" value="1"/>
</dbReference>
<dbReference type="EMBL" id="LR824534">
    <property type="protein sequence ID" value="CAH1643470.1"/>
    <property type="molecule type" value="Genomic_DNA"/>
</dbReference>
<dbReference type="GO" id="GO:0032436">
    <property type="term" value="P:positive regulation of proteasomal ubiquitin-dependent protein catabolic process"/>
    <property type="evidence" value="ECO:0007669"/>
    <property type="project" value="TreeGrafter"/>
</dbReference>
<protein>
    <submittedName>
        <fullName evidence="1">Uncharacterized protein</fullName>
    </submittedName>
</protein>
<dbReference type="PANTHER" id="PTHR46717">
    <property type="entry name" value="E3 UBIQUITIN-PROTEIN LIGASE RNF180"/>
    <property type="match status" value="1"/>
</dbReference>
<sequence length="112" mass="12758">MSSQVVKCHKCRNILFDDTCILDGADKCDSKTCASYDIRRFIYINEEKVPDWIKNKIESEDWTKGKLNCQKCNNRIGGFDYITGRKCDCGASVLPPIHLVTSQVDKPIKLLL</sequence>
<dbReference type="Proteomes" id="UP001153321">
    <property type="component" value="Chromosome 3"/>
</dbReference>
<dbReference type="GO" id="GO:0005789">
    <property type="term" value="C:endoplasmic reticulum membrane"/>
    <property type="evidence" value="ECO:0007669"/>
    <property type="project" value="TreeGrafter"/>
</dbReference>
<dbReference type="GO" id="GO:0031624">
    <property type="term" value="F:ubiquitin conjugating enzyme binding"/>
    <property type="evidence" value="ECO:0007669"/>
    <property type="project" value="TreeGrafter"/>
</dbReference>
<keyword evidence="2" id="KW-1185">Reference proteome</keyword>
<evidence type="ECO:0000313" key="1">
    <source>
        <dbReference type="EMBL" id="CAH1643470.1"/>
    </source>
</evidence>
<organism evidence="1 2">
    <name type="scientific">Spodoptera littoralis</name>
    <name type="common">Egyptian cotton leafworm</name>
    <dbReference type="NCBI Taxonomy" id="7109"/>
    <lineage>
        <taxon>Eukaryota</taxon>
        <taxon>Metazoa</taxon>
        <taxon>Ecdysozoa</taxon>
        <taxon>Arthropoda</taxon>
        <taxon>Hexapoda</taxon>
        <taxon>Insecta</taxon>
        <taxon>Pterygota</taxon>
        <taxon>Neoptera</taxon>
        <taxon>Endopterygota</taxon>
        <taxon>Lepidoptera</taxon>
        <taxon>Glossata</taxon>
        <taxon>Ditrysia</taxon>
        <taxon>Noctuoidea</taxon>
        <taxon>Noctuidae</taxon>
        <taxon>Amphipyrinae</taxon>
        <taxon>Spodoptera</taxon>
    </lineage>
</organism>
<proteinExistence type="predicted"/>